<dbReference type="EMBL" id="CP031598">
    <property type="protein sequence ID" value="QEW27379.1"/>
    <property type="molecule type" value="Genomic_DNA"/>
</dbReference>
<evidence type="ECO:0000313" key="4">
    <source>
        <dbReference type="Proteomes" id="UP000325785"/>
    </source>
</evidence>
<proteinExistence type="predicted"/>
<dbReference type="KEGG" id="rid:RIdsm_03193"/>
<evidence type="ECO:0000313" key="1">
    <source>
        <dbReference type="EMBL" id="KRS16181.1"/>
    </source>
</evidence>
<reference evidence="2 4" key="2">
    <citation type="submission" date="2018-08" db="EMBL/GenBank/DDBJ databases">
        <title>Genetic Globetrotter - A new plasmid hitch-hiking vast phylogenetic and geographic distances.</title>
        <authorList>
            <person name="Vollmers J."/>
            <person name="Petersen J."/>
        </authorList>
    </citation>
    <scope>NUCLEOTIDE SEQUENCE [LARGE SCALE GENOMIC DNA]</scope>
    <source>
        <strain evidence="2 4">DSM 26383</strain>
    </source>
</reference>
<keyword evidence="3" id="KW-1185">Reference proteome</keyword>
<reference evidence="1 3" key="1">
    <citation type="submission" date="2015-04" db="EMBL/GenBank/DDBJ databases">
        <title>The draft genome sequence of Roseovarius indicus B108T.</title>
        <authorList>
            <person name="Li G."/>
            <person name="Lai Q."/>
            <person name="Shao Z."/>
            <person name="Yan P."/>
        </authorList>
    </citation>
    <scope>NUCLEOTIDE SEQUENCE [LARGE SCALE GENOMIC DNA]</scope>
    <source>
        <strain evidence="1 3">B108</strain>
    </source>
</reference>
<name>A0A0T5P4V8_9RHOB</name>
<organism evidence="1 3">
    <name type="scientific">Roseovarius indicus</name>
    <dbReference type="NCBI Taxonomy" id="540747"/>
    <lineage>
        <taxon>Bacteria</taxon>
        <taxon>Pseudomonadati</taxon>
        <taxon>Pseudomonadota</taxon>
        <taxon>Alphaproteobacteria</taxon>
        <taxon>Rhodobacterales</taxon>
        <taxon>Roseobacteraceae</taxon>
        <taxon>Roseovarius</taxon>
    </lineage>
</organism>
<protein>
    <submittedName>
        <fullName evidence="1">Uncharacterized protein</fullName>
    </submittedName>
</protein>
<dbReference type="PATRIC" id="fig|540747.5.peg.1572"/>
<gene>
    <name evidence="2" type="ORF">RIdsm_03193</name>
    <name evidence="1" type="ORF">XM52_19090</name>
</gene>
<accession>A0A0T5P4V8</accession>
<evidence type="ECO:0000313" key="2">
    <source>
        <dbReference type="EMBL" id="QEW27379.1"/>
    </source>
</evidence>
<dbReference type="AlphaFoldDB" id="A0A0T5P4V8"/>
<dbReference type="Proteomes" id="UP000325785">
    <property type="component" value="Chromosome"/>
</dbReference>
<dbReference type="Proteomes" id="UP000051401">
    <property type="component" value="Unassembled WGS sequence"/>
</dbReference>
<evidence type="ECO:0000313" key="3">
    <source>
        <dbReference type="Proteomes" id="UP000051401"/>
    </source>
</evidence>
<sequence>MRKRLTPDGGRWGETLSAIRQSLDDTPDGPLRPEELAMLKDWYTSCEDAEERRQLGQIITVLGRR</sequence>
<dbReference type="EMBL" id="LAXI01000015">
    <property type="protein sequence ID" value="KRS16181.1"/>
    <property type="molecule type" value="Genomic_DNA"/>
</dbReference>
<dbReference type="RefSeq" id="WP_057818492.1">
    <property type="nucleotide sequence ID" value="NZ_CAXRJZ010000011.1"/>
</dbReference>